<organism evidence="1">
    <name type="scientific">Arundo donax</name>
    <name type="common">Giant reed</name>
    <name type="synonym">Donax arundinaceus</name>
    <dbReference type="NCBI Taxonomy" id="35708"/>
    <lineage>
        <taxon>Eukaryota</taxon>
        <taxon>Viridiplantae</taxon>
        <taxon>Streptophyta</taxon>
        <taxon>Embryophyta</taxon>
        <taxon>Tracheophyta</taxon>
        <taxon>Spermatophyta</taxon>
        <taxon>Magnoliopsida</taxon>
        <taxon>Liliopsida</taxon>
        <taxon>Poales</taxon>
        <taxon>Poaceae</taxon>
        <taxon>PACMAD clade</taxon>
        <taxon>Arundinoideae</taxon>
        <taxon>Arundineae</taxon>
        <taxon>Arundo</taxon>
    </lineage>
</organism>
<accession>A0A0A9G6E3</accession>
<dbReference type="EMBL" id="GBRH01181643">
    <property type="protein sequence ID" value="JAE16253.1"/>
    <property type="molecule type" value="Transcribed_RNA"/>
</dbReference>
<sequence>MNYFWNIISVIVKCMGDSVLKLISAVHIGSSIICWLQELMMIFRQHIRIIGV</sequence>
<protein>
    <submittedName>
        <fullName evidence="1">Uncharacterized protein</fullName>
    </submittedName>
</protein>
<dbReference type="AlphaFoldDB" id="A0A0A9G6E3"/>
<proteinExistence type="predicted"/>
<reference evidence="1" key="1">
    <citation type="submission" date="2014-09" db="EMBL/GenBank/DDBJ databases">
        <authorList>
            <person name="Magalhaes I.L.F."/>
            <person name="Oliveira U."/>
            <person name="Santos F.R."/>
            <person name="Vidigal T.H.D.A."/>
            <person name="Brescovit A.D."/>
            <person name="Santos A.J."/>
        </authorList>
    </citation>
    <scope>NUCLEOTIDE SEQUENCE</scope>
    <source>
        <tissue evidence="1">Shoot tissue taken approximately 20 cm above the soil surface</tissue>
    </source>
</reference>
<reference evidence="1" key="2">
    <citation type="journal article" date="2015" name="Data Brief">
        <title>Shoot transcriptome of the giant reed, Arundo donax.</title>
        <authorList>
            <person name="Barrero R.A."/>
            <person name="Guerrero F.D."/>
            <person name="Moolhuijzen P."/>
            <person name="Goolsby J.A."/>
            <person name="Tidwell J."/>
            <person name="Bellgard S.E."/>
            <person name="Bellgard M.I."/>
        </authorList>
    </citation>
    <scope>NUCLEOTIDE SEQUENCE</scope>
    <source>
        <tissue evidence="1">Shoot tissue taken approximately 20 cm above the soil surface</tissue>
    </source>
</reference>
<evidence type="ECO:0000313" key="1">
    <source>
        <dbReference type="EMBL" id="JAE16253.1"/>
    </source>
</evidence>
<name>A0A0A9G6E3_ARUDO</name>